<feature type="coiled-coil region" evidence="9">
    <location>
        <begin position="448"/>
        <end position="475"/>
    </location>
</feature>
<dbReference type="GO" id="GO:0034451">
    <property type="term" value="C:centriolar satellite"/>
    <property type="evidence" value="ECO:0007669"/>
    <property type="project" value="UniProtKB-ARBA"/>
</dbReference>
<keyword evidence="3" id="KW-0433">Leucine-rich repeat</keyword>
<dbReference type="PANTHER" id="PTHR23311:SF5">
    <property type="entry name" value="CENTROSOMAL PROTEIN OF 72 KDA"/>
    <property type="match status" value="1"/>
</dbReference>
<dbReference type="EMBL" id="HACG01024415">
    <property type="protein sequence ID" value="CEK71280.1"/>
    <property type="molecule type" value="Transcribed_RNA"/>
</dbReference>
<feature type="coiled-coil region" evidence="9">
    <location>
        <begin position="583"/>
        <end position="614"/>
    </location>
</feature>
<feature type="compositionally biased region" description="Polar residues" evidence="10">
    <location>
        <begin position="351"/>
        <end position="360"/>
    </location>
</feature>
<accession>A0A0B6ZU39</accession>
<dbReference type="SUPFAM" id="SSF52058">
    <property type="entry name" value="L domain-like"/>
    <property type="match status" value="1"/>
</dbReference>
<evidence type="ECO:0000256" key="2">
    <source>
        <dbReference type="ARBA" id="ARBA00022490"/>
    </source>
</evidence>
<dbReference type="AlphaFoldDB" id="A0A0B6ZU39"/>
<keyword evidence="5 9" id="KW-0175">Coiled coil</keyword>
<reference evidence="11" key="1">
    <citation type="submission" date="2014-12" db="EMBL/GenBank/DDBJ databases">
        <title>Insight into the proteome of Arion vulgaris.</title>
        <authorList>
            <person name="Aradska J."/>
            <person name="Bulat T."/>
            <person name="Smidak R."/>
            <person name="Sarate P."/>
            <person name="Gangsoo J."/>
            <person name="Sialana F."/>
            <person name="Bilban M."/>
            <person name="Lubec G."/>
        </authorList>
    </citation>
    <scope>NUCLEOTIDE SEQUENCE</scope>
    <source>
        <tissue evidence="11">Skin</tissue>
    </source>
</reference>
<feature type="compositionally biased region" description="Polar residues" evidence="10">
    <location>
        <begin position="147"/>
        <end position="171"/>
    </location>
</feature>
<evidence type="ECO:0000256" key="6">
    <source>
        <dbReference type="ARBA" id="ARBA00023212"/>
    </source>
</evidence>
<dbReference type="PANTHER" id="PTHR23311">
    <property type="entry name" value="HEAT SHOCK REGULATED 2"/>
    <property type="match status" value="1"/>
</dbReference>
<dbReference type="InterPro" id="IPR032675">
    <property type="entry name" value="LRR_dom_sf"/>
</dbReference>
<evidence type="ECO:0000256" key="1">
    <source>
        <dbReference type="ARBA" id="ARBA00004300"/>
    </source>
</evidence>
<evidence type="ECO:0000256" key="9">
    <source>
        <dbReference type="SAM" id="Coils"/>
    </source>
</evidence>
<proteinExistence type="inferred from homology"/>
<feature type="compositionally biased region" description="Basic and acidic residues" evidence="10">
    <location>
        <begin position="363"/>
        <end position="372"/>
    </location>
</feature>
<dbReference type="InterPro" id="IPR055320">
    <property type="entry name" value="CEP72-like"/>
</dbReference>
<feature type="non-terminal residue" evidence="11">
    <location>
        <position position="1"/>
    </location>
</feature>
<comment type="subcellular location">
    <subcellularLocation>
        <location evidence="1">Cytoplasm</location>
        <location evidence="1">Cytoskeleton</location>
        <location evidence="1">Microtubule organizing center</location>
        <location evidence="1">Centrosome</location>
    </subcellularLocation>
</comment>
<feature type="compositionally biased region" description="Polar residues" evidence="10">
    <location>
        <begin position="638"/>
        <end position="648"/>
    </location>
</feature>
<gene>
    <name evidence="11" type="primary">ORF77649</name>
</gene>
<dbReference type="Pfam" id="PF14580">
    <property type="entry name" value="LRR_9"/>
    <property type="match status" value="1"/>
</dbReference>
<keyword evidence="4" id="KW-0677">Repeat</keyword>
<comment type="similarity">
    <text evidence="7">Belongs to the CEP72 family.</text>
</comment>
<evidence type="ECO:0000256" key="4">
    <source>
        <dbReference type="ARBA" id="ARBA00022737"/>
    </source>
</evidence>
<evidence type="ECO:0000256" key="5">
    <source>
        <dbReference type="ARBA" id="ARBA00023054"/>
    </source>
</evidence>
<feature type="compositionally biased region" description="Basic and acidic residues" evidence="10">
    <location>
        <begin position="323"/>
        <end position="335"/>
    </location>
</feature>
<evidence type="ECO:0000256" key="7">
    <source>
        <dbReference type="ARBA" id="ARBA00061023"/>
    </source>
</evidence>
<organism evidence="11">
    <name type="scientific">Arion vulgaris</name>
    <dbReference type="NCBI Taxonomy" id="1028688"/>
    <lineage>
        <taxon>Eukaryota</taxon>
        <taxon>Metazoa</taxon>
        <taxon>Spiralia</taxon>
        <taxon>Lophotrochozoa</taxon>
        <taxon>Mollusca</taxon>
        <taxon>Gastropoda</taxon>
        <taxon>Heterobranchia</taxon>
        <taxon>Euthyneura</taxon>
        <taxon>Panpulmonata</taxon>
        <taxon>Eupulmonata</taxon>
        <taxon>Stylommatophora</taxon>
        <taxon>Helicina</taxon>
        <taxon>Arionoidea</taxon>
        <taxon>Arionidae</taxon>
        <taxon>Arion</taxon>
    </lineage>
</organism>
<keyword evidence="2" id="KW-0963">Cytoplasm</keyword>
<protein>
    <recommendedName>
        <fullName evidence="8">Centrosomal protein of 72 kDa</fullName>
    </recommendedName>
</protein>
<feature type="compositionally biased region" description="Basic and acidic residues" evidence="10">
    <location>
        <begin position="654"/>
        <end position="669"/>
    </location>
</feature>
<sequence length="677" mass="77627">NKMALTLTEALIRSRVNLSHENLEDIKSLSLPGTYHEKIVSIGTSLRRFTRLKSLDLSRNALESLQGLEHLQMIEKLNLYYNNVSSLEELKRLKHNTNLKEIDLRLNPVTRNEPDYRLYLIHMLPNLQKLDDRAVRDRERQAALMHFSSSQTLEMTSLPTQPQADTKSPNPRTEMMAKLMKCSIVDDDDSIVDIVNRQNGDLGKPRPLTGSSAREDKCEDYTLNSLKTLDLPKSTNHRGKTLEDTQAHMVGTVNTEPPSLPKNEDPRLARYKEWYPNIMSVPGEGVHKIGEAYKKDPNLLFSDEVEASSKYRGQGYFTPNPKGESEQPKPERVKYQDTINSSDPVPKSDRSQFYSAASKQRQSRPDFRVRTSQDDMAWTRPRLNRTNSVPAREDTNSLNYGDAKEKTLVYSLLNLVDRYWNGSKSLHKHPKFIEQAIKYLSEYTLTREHVKEDEANKLRRRVEILEEEIAAVGKLKEGSAGETAATKEAELRAALKKSHEDIKRMHSEIRHYISENRILHRKLDVPNFSSNCDNYDNGSGQSMTVDELQYQNDVISHELELMKAKVKQYSQLQDLASMLQESHKSLVETNNHLLQELNETKDKHQQEIEQMHWSYNQLKSTLGYSSMLKSFAFSQNNSNIDSNQTPAVSSYKEYQGRDGLGVDKSHNRLSDTSATKT</sequence>
<evidence type="ECO:0000256" key="3">
    <source>
        <dbReference type="ARBA" id="ARBA00022614"/>
    </source>
</evidence>
<keyword evidence="6" id="KW-0206">Cytoskeleton</keyword>
<dbReference type="PROSITE" id="PS51450">
    <property type="entry name" value="LRR"/>
    <property type="match status" value="2"/>
</dbReference>
<evidence type="ECO:0000313" key="11">
    <source>
        <dbReference type="EMBL" id="CEK71280.1"/>
    </source>
</evidence>
<feature type="region of interest" description="Disordered" evidence="10">
    <location>
        <begin position="311"/>
        <end position="372"/>
    </location>
</feature>
<feature type="region of interest" description="Disordered" evidence="10">
    <location>
        <begin position="638"/>
        <end position="677"/>
    </location>
</feature>
<evidence type="ECO:0000256" key="10">
    <source>
        <dbReference type="SAM" id="MobiDB-lite"/>
    </source>
</evidence>
<dbReference type="FunFam" id="3.80.10.10:FF:000489">
    <property type="entry name" value="Centrosomal protein of 72 kDa"/>
    <property type="match status" value="1"/>
</dbReference>
<evidence type="ECO:0000256" key="8">
    <source>
        <dbReference type="ARBA" id="ARBA00070210"/>
    </source>
</evidence>
<feature type="region of interest" description="Disordered" evidence="10">
    <location>
        <begin position="197"/>
        <end position="216"/>
    </location>
</feature>
<dbReference type="Gene3D" id="3.80.10.10">
    <property type="entry name" value="Ribonuclease Inhibitor"/>
    <property type="match status" value="1"/>
</dbReference>
<dbReference type="InterPro" id="IPR001611">
    <property type="entry name" value="Leu-rich_rpt"/>
</dbReference>
<name>A0A0B6ZU39_9EUPU</name>
<feature type="region of interest" description="Disordered" evidence="10">
    <location>
        <begin position="146"/>
        <end position="171"/>
    </location>
</feature>